<evidence type="ECO:0000256" key="2">
    <source>
        <dbReference type="ARBA" id="ARBA00022448"/>
    </source>
</evidence>
<dbReference type="EMBL" id="CP015402">
    <property type="protein sequence ID" value="ANU64077.1"/>
    <property type="molecule type" value="Genomic_DNA"/>
</dbReference>
<feature type="transmembrane region" description="Helical" evidence="7">
    <location>
        <begin position="321"/>
        <end position="343"/>
    </location>
</feature>
<dbReference type="PANTHER" id="PTHR23505">
    <property type="entry name" value="SPINSTER"/>
    <property type="match status" value="1"/>
</dbReference>
<keyword evidence="3 7" id="KW-0812">Transmembrane</keyword>
<name>A0A1B1SBA3_9BACT</name>
<evidence type="ECO:0000313" key="10">
    <source>
        <dbReference type="Proteomes" id="UP000186351"/>
    </source>
</evidence>
<keyword evidence="10" id="KW-1185">Reference proteome</keyword>
<keyword evidence="2" id="KW-0813">Transport</keyword>
<dbReference type="KEGG" id="pary:A4V02_10380"/>
<gene>
    <name evidence="9" type="ORF">A4V02_10380</name>
</gene>
<feature type="transmembrane region" description="Helical" evidence="7">
    <location>
        <begin position="109"/>
        <end position="131"/>
    </location>
</feature>
<keyword evidence="5 7" id="KW-0472">Membrane</keyword>
<feature type="transmembrane region" description="Helical" evidence="7">
    <location>
        <begin position="259"/>
        <end position="283"/>
    </location>
</feature>
<dbReference type="InterPro" id="IPR036259">
    <property type="entry name" value="MFS_trans_sf"/>
</dbReference>
<dbReference type="SUPFAM" id="SSF103473">
    <property type="entry name" value="MFS general substrate transporter"/>
    <property type="match status" value="1"/>
</dbReference>
<feature type="transmembrane region" description="Helical" evidence="7">
    <location>
        <begin position="215"/>
        <end position="239"/>
    </location>
</feature>
<dbReference type="InterPro" id="IPR011701">
    <property type="entry name" value="MFS"/>
</dbReference>
<dbReference type="OrthoDB" id="9815624at2"/>
<feature type="compositionally biased region" description="Low complexity" evidence="6">
    <location>
        <begin position="415"/>
        <end position="425"/>
    </location>
</feature>
<organism evidence="9 10">
    <name type="scientific">Muribaculum intestinale</name>
    <dbReference type="NCBI Taxonomy" id="1796646"/>
    <lineage>
        <taxon>Bacteria</taxon>
        <taxon>Pseudomonadati</taxon>
        <taxon>Bacteroidota</taxon>
        <taxon>Bacteroidia</taxon>
        <taxon>Bacteroidales</taxon>
        <taxon>Muribaculaceae</taxon>
        <taxon>Muribaculum</taxon>
    </lineage>
</organism>
<feature type="transmembrane region" description="Helical" evidence="7">
    <location>
        <begin position="12"/>
        <end position="29"/>
    </location>
</feature>
<evidence type="ECO:0000256" key="7">
    <source>
        <dbReference type="SAM" id="Phobius"/>
    </source>
</evidence>
<feature type="transmembrane region" description="Helical" evidence="7">
    <location>
        <begin position="173"/>
        <end position="194"/>
    </location>
</feature>
<evidence type="ECO:0000256" key="5">
    <source>
        <dbReference type="ARBA" id="ARBA00023136"/>
    </source>
</evidence>
<dbReference type="RefSeq" id="WP_068961367.1">
    <property type="nucleotide sequence ID" value="NZ_CAJTCT010000005.1"/>
</dbReference>
<feature type="transmembrane region" description="Helical" evidence="7">
    <location>
        <begin position="355"/>
        <end position="375"/>
    </location>
</feature>
<evidence type="ECO:0000256" key="4">
    <source>
        <dbReference type="ARBA" id="ARBA00022989"/>
    </source>
</evidence>
<dbReference type="AlphaFoldDB" id="A0A1B1SBA3"/>
<dbReference type="GeneID" id="65537275"/>
<dbReference type="PROSITE" id="PS50850">
    <property type="entry name" value="MFS"/>
    <property type="match status" value="1"/>
</dbReference>
<comment type="subcellular location">
    <subcellularLocation>
        <location evidence="1">Membrane</location>
        <topology evidence="1">Multi-pass membrane protein</topology>
    </subcellularLocation>
</comment>
<dbReference type="Gene3D" id="1.20.1250.20">
    <property type="entry name" value="MFS general substrate transporter like domains"/>
    <property type="match status" value="2"/>
</dbReference>
<sequence length="431" mass="47097">MASLINRNTRTYAWIVVALLWIVGMLNYMDRQMLSTMRESIMIDISELESAANFGRLMAVFLWVYGIMSPFSGIIGDRISRKWVIVSALFVWSFVTFMMGYATSFSQLYILRGIMGVSEALYMPAALSLIADYHRERTRSLAIGINMTGIYFGQAMGGFGATLAVMYGWHGTFHSFGLIGIAYSVVLMFLLYDTPRHIGAVKTEEKKRLPVFKGMAMLLANVSFWVILFYFCVPSVPGWATKNWLPSLFASSLGIDMEVAGPIATISIAVSSFAGVLLGGFISDRWVMRNVRGRIYTAAIGLSLMIPALLCIGYGHTLLPVVAGAVLFGVGFGFFDANNMPIVCQFVSSRSRATAYGIMNMCSVFAGAAVTDLLGRSMDTGNLGRDFAMLSILVTFTIIVILTCLRPTTVDMSDSDASSSTADSSGCRQHA</sequence>
<evidence type="ECO:0000313" key="9">
    <source>
        <dbReference type="EMBL" id="ANU64077.1"/>
    </source>
</evidence>
<dbReference type="InterPro" id="IPR044770">
    <property type="entry name" value="MFS_spinster-like"/>
</dbReference>
<dbReference type="PANTHER" id="PTHR23505:SF79">
    <property type="entry name" value="PROTEIN SPINSTER"/>
    <property type="match status" value="1"/>
</dbReference>
<feature type="transmembrane region" description="Helical" evidence="7">
    <location>
        <begin position="143"/>
        <end position="167"/>
    </location>
</feature>
<protein>
    <submittedName>
        <fullName evidence="9">MFS transporter</fullName>
    </submittedName>
</protein>
<feature type="transmembrane region" description="Helical" evidence="7">
    <location>
        <begin position="57"/>
        <end position="76"/>
    </location>
</feature>
<keyword evidence="4 7" id="KW-1133">Transmembrane helix</keyword>
<feature type="transmembrane region" description="Helical" evidence="7">
    <location>
        <begin position="295"/>
        <end position="315"/>
    </location>
</feature>
<feature type="region of interest" description="Disordered" evidence="6">
    <location>
        <begin position="411"/>
        <end position="431"/>
    </location>
</feature>
<feature type="transmembrane region" description="Helical" evidence="7">
    <location>
        <begin position="83"/>
        <end position="103"/>
    </location>
</feature>
<dbReference type="InterPro" id="IPR020846">
    <property type="entry name" value="MFS_dom"/>
</dbReference>
<evidence type="ECO:0000259" key="8">
    <source>
        <dbReference type="PROSITE" id="PS50850"/>
    </source>
</evidence>
<evidence type="ECO:0000256" key="1">
    <source>
        <dbReference type="ARBA" id="ARBA00004141"/>
    </source>
</evidence>
<feature type="transmembrane region" description="Helical" evidence="7">
    <location>
        <begin position="387"/>
        <end position="405"/>
    </location>
</feature>
<dbReference type="Pfam" id="PF07690">
    <property type="entry name" value="MFS_1"/>
    <property type="match status" value="1"/>
</dbReference>
<proteinExistence type="predicted"/>
<accession>A0A1B1SBA3</accession>
<reference evidence="10" key="1">
    <citation type="submission" date="2016-04" db="EMBL/GenBank/DDBJ databases">
        <title>Complete Genome Sequences of Twelve Strains of a Stable Defined Moderately Diverse Mouse Microbiota 2 (sDMDMm2).</title>
        <authorList>
            <person name="Uchimura Y."/>
            <person name="Wyss M."/>
            <person name="Brugiroux S."/>
            <person name="Limenitakis J.P."/>
            <person name="Stecher B."/>
            <person name="McCoy K.D."/>
            <person name="Macpherson A.J."/>
        </authorList>
    </citation>
    <scope>NUCLEOTIDE SEQUENCE [LARGE SCALE GENOMIC DNA]</scope>
    <source>
        <strain evidence="10">YL27</strain>
    </source>
</reference>
<evidence type="ECO:0000256" key="3">
    <source>
        <dbReference type="ARBA" id="ARBA00022692"/>
    </source>
</evidence>
<evidence type="ECO:0000256" key="6">
    <source>
        <dbReference type="SAM" id="MobiDB-lite"/>
    </source>
</evidence>
<accession>A0A1Z2XHC1</accession>
<dbReference type="STRING" id="1796646.A4V02_10380"/>
<dbReference type="GO" id="GO:0016020">
    <property type="term" value="C:membrane"/>
    <property type="evidence" value="ECO:0007669"/>
    <property type="project" value="UniProtKB-SubCell"/>
</dbReference>
<feature type="domain" description="Major facilitator superfamily (MFS) profile" evidence="8">
    <location>
        <begin position="16"/>
        <end position="409"/>
    </location>
</feature>
<dbReference type="GO" id="GO:0022857">
    <property type="term" value="F:transmembrane transporter activity"/>
    <property type="evidence" value="ECO:0007669"/>
    <property type="project" value="InterPro"/>
</dbReference>
<dbReference type="Proteomes" id="UP000186351">
    <property type="component" value="Chromosome"/>
</dbReference>